<name>A0ABR2GD89_9ROSI</name>
<reference evidence="2 3" key="1">
    <citation type="journal article" date="2024" name="G3 (Bethesda)">
        <title>Genome assembly of Hibiscus sabdariffa L. provides insights into metabolisms of medicinal natural products.</title>
        <authorList>
            <person name="Kim T."/>
        </authorList>
    </citation>
    <scope>NUCLEOTIDE SEQUENCE [LARGE SCALE GENOMIC DNA]</scope>
    <source>
        <strain evidence="2">TK-2024</strain>
        <tissue evidence="2">Old leaves</tissue>
    </source>
</reference>
<dbReference type="EMBL" id="JBBPBM010000001">
    <property type="protein sequence ID" value="KAK8600882.1"/>
    <property type="molecule type" value="Genomic_DNA"/>
</dbReference>
<comment type="caution">
    <text evidence="2">The sequence shown here is derived from an EMBL/GenBank/DDBJ whole genome shotgun (WGS) entry which is preliminary data.</text>
</comment>
<organism evidence="2 3">
    <name type="scientific">Hibiscus sabdariffa</name>
    <name type="common">roselle</name>
    <dbReference type="NCBI Taxonomy" id="183260"/>
    <lineage>
        <taxon>Eukaryota</taxon>
        <taxon>Viridiplantae</taxon>
        <taxon>Streptophyta</taxon>
        <taxon>Embryophyta</taxon>
        <taxon>Tracheophyta</taxon>
        <taxon>Spermatophyta</taxon>
        <taxon>Magnoliopsida</taxon>
        <taxon>eudicotyledons</taxon>
        <taxon>Gunneridae</taxon>
        <taxon>Pentapetalae</taxon>
        <taxon>rosids</taxon>
        <taxon>malvids</taxon>
        <taxon>Malvales</taxon>
        <taxon>Malvaceae</taxon>
        <taxon>Malvoideae</taxon>
        <taxon>Hibiscus</taxon>
    </lineage>
</organism>
<feature type="region of interest" description="Disordered" evidence="1">
    <location>
        <begin position="1"/>
        <end position="25"/>
    </location>
</feature>
<evidence type="ECO:0000313" key="2">
    <source>
        <dbReference type="EMBL" id="KAK8600882.1"/>
    </source>
</evidence>
<dbReference type="Proteomes" id="UP001472677">
    <property type="component" value="Unassembled WGS sequence"/>
</dbReference>
<evidence type="ECO:0000256" key="1">
    <source>
        <dbReference type="SAM" id="MobiDB-lite"/>
    </source>
</evidence>
<accession>A0ABR2GD89</accession>
<evidence type="ECO:0000313" key="3">
    <source>
        <dbReference type="Proteomes" id="UP001472677"/>
    </source>
</evidence>
<protein>
    <submittedName>
        <fullName evidence="2">Uncharacterized protein</fullName>
    </submittedName>
</protein>
<proteinExistence type="predicted"/>
<keyword evidence="3" id="KW-1185">Reference proteome</keyword>
<sequence>MTSQSGSGTESASRSGSISSSQNENLSSLWDYVTKLEKSGTVGGTWNFRCNIRDETRSESYTRIKVHLLQISGEGVAICKKK</sequence>
<gene>
    <name evidence="2" type="ORF">V6N12_050729</name>
</gene>